<protein>
    <recommendedName>
        <fullName evidence="3">GNAT family N-acetyltransferase</fullName>
    </recommendedName>
</protein>
<feature type="non-terminal residue" evidence="1">
    <location>
        <position position="61"/>
    </location>
</feature>
<reference evidence="1 2" key="1">
    <citation type="submission" date="2018-06" db="EMBL/GenBank/DDBJ databases">
        <title>Combined omics and stable isotope probing to characterize newly discovered Mariana Back-Arc vent microbial communities.</title>
        <authorList>
            <person name="Trembath-Reichert E."/>
            <person name="Huber J.A."/>
        </authorList>
    </citation>
    <scope>NUCLEOTIDE SEQUENCE [LARGE SCALE GENOMIC DNA]</scope>
    <source>
        <strain evidence="1">MAG 63_1</strain>
    </source>
</reference>
<evidence type="ECO:0000313" key="2">
    <source>
        <dbReference type="Proteomes" id="UP000286801"/>
    </source>
</evidence>
<organism evidence="1 2">
    <name type="scientific">SAR324 cluster bacterium</name>
    <dbReference type="NCBI Taxonomy" id="2024889"/>
    <lineage>
        <taxon>Bacteria</taxon>
        <taxon>Deltaproteobacteria</taxon>
        <taxon>SAR324 cluster</taxon>
    </lineage>
</organism>
<proteinExistence type="predicted"/>
<name>A0A432G9H2_9DELT</name>
<gene>
    <name evidence="1" type="ORF">DSY97_03915</name>
</gene>
<evidence type="ECO:0000313" key="1">
    <source>
        <dbReference type="EMBL" id="RTZ80207.1"/>
    </source>
</evidence>
<comment type="caution">
    <text evidence="1">The sequence shown here is derived from an EMBL/GenBank/DDBJ whole genome shotgun (WGS) entry which is preliminary data.</text>
</comment>
<dbReference type="EMBL" id="QNZL01000101">
    <property type="protein sequence ID" value="RTZ80207.1"/>
    <property type="molecule type" value="Genomic_DNA"/>
</dbReference>
<accession>A0A432G9H2</accession>
<evidence type="ECO:0008006" key="3">
    <source>
        <dbReference type="Google" id="ProtNLM"/>
    </source>
</evidence>
<dbReference type="AlphaFoldDB" id="A0A432G9H2"/>
<sequence>MVENNDVQDKIVIRQALKKDAETVFKMIRSLAKYHGEGAEFSATIEDVERDGFGELQKIGL</sequence>
<dbReference type="Proteomes" id="UP000286801">
    <property type="component" value="Unassembled WGS sequence"/>
</dbReference>
<dbReference type="Gene3D" id="3.40.630.30">
    <property type="match status" value="1"/>
</dbReference>